<accession>A0A2M6XCF7</accession>
<gene>
    <name evidence="3" type="ORF">COT44_03775</name>
</gene>
<dbReference type="Proteomes" id="UP000228996">
    <property type="component" value="Unassembled WGS sequence"/>
</dbReference>
<organism evidence="3 4">
    <name type="scientific">Candidatus Shapirobacteria bacterium CG08_land_8_20_14_0_20_39_18</name>
    <dbReference type="NCBI Taxonomy" id="1974883"/>
    <lineage>
        <taxon>Bacteria</taxon>
        <taxon>Candidatus Shapironibacteriota</taxon>
    </lineage>
</organism>
<keyword evidence="1" id="KW-0812">Transmembrane</keyword>
<dbReference type="InterPro" id="IPR036779">
    <property type="entry name" value="LysM_dom_sf"/>
</dbReference>
<dbReference type="CDD" id="cd00118">
    <property type="entry name" value="LysM"/>
    <property type="match status" value="1"/>
</dbReference>
<feature type="domain" description="LysM" evidence="2">
    <location>
        <begin position="273"/>
        <end position="297"/>
    </location>
</feature>
<dbReference type="EMBL" id="PEYO01000018">
    <property type="protein sequence ID" value="PIU03316.1"/>
    <property type="molecule type" value="Genomic_DNA"/>
</dbReference>
<evidence type="ECO:0000259" key="2">
    <source>
        <dbReference type="Pfam" id="PF01476"/>
    </source>
</evidence>
<evidence type="ECO:0000313" key="4">
    <source>
        <dbReference type="Proteomes" id="UP000228996"/>
    </source>
</evidence>
<reference evidence="4" key="1">
    <citation type="submission" date="2017-09" db="EMBL/GenBank/DDBJ databases">
        <title>Depth-based differentiation of microbial function through sediment-hosted aquifers and enrichment of novel symbionts in the deep terrestrial subsurface.</title>
        <authorList>
            <person name="Probst A.J."/>
            <person name="Ladd B."/>
            <person name="Jarett J.K."/>
            <person name="Geller-Mcgrath D.E."/>
            <person name="Sieber C.M.K."/>
            <person name="Emerson J.B."/>
            <person name="Anantharaman K."/>
            <person name="Thomas B.C."/>
            <person name="Malmstrom R."/>
            <person name="Stieglmeier M."/>
            <person name="Klingl A."/>
            <person name="Woyke T."/>
            <person name="Ryan C.M."/>
            <person name="Banfield J.F."/>
        </authorList>
    </citation>
    <scope>NUCLEOTIDE SEQUENCE [LARGE SCALE GENOMIC DNA]</scope>
</reference>
<dbReference type="SUPFAM" id="SSF54106">
    <property type="entry name" value="LysM domain"/>
    <property type="match status" value="1"/>
</dbReference>
<evidence type="ECO:0000256" key="1">
    <source>
        <dbReference type="SAM" id="Phobius"/>
    </source>
</evidence>
<proteinExistence type="predicted"/>
<sequence>MDDEIDVFDSWGKYLGRFISAGGGGTGCFFTILLVLLAFTIFLPIWLFKKGIDRWREGKKEVALAYWSALLILIGLLSFNYVHDRVQEANADTARQQAYQRTEQQAKQTEQVQQQHLQKAREAAERIPQNVSIDEVEVTRLDIKFTVTNHGEYPLNISNNCREKVVARLRLDQKWVDETCTTILGPQYGLLSPNSSARYTLGRVATYGIDIPITAICVPAWIWLMDKGKVLPEKNPPFVCKELTKPAGQQTAIPAPRATTIVKPAPVATPIVYVVQPGDTLGKIAAQYRVSIGSIARTQQYPKCRLDRGWPAIDYSDTISLSLLYPPRLGFKKDDFCQSLLTRGVFVLSIPFQLRLRDIL</sequence>
<dbReference type="InterPro" id="IPR018392">
    <property type="entry name" value="LysM"/>
</dbReference>
<protein>
    <recommendedName>
        <fullName evidence="2">LysM domain-containing protein</fullName>
    </recommendedName>
</protein>
<dbReference type="Gene3D" id="3.10.350.10">
    <property type="entry name" value="LysM domain"/>
    <property type="match status" value="1"/>
</dbReference>
<keyword evidence="1" id="KW-0472">Membrane</keyword>
<keyword evidence="1" id="KW-1133">Transmembrane helix</keyword>
<dbReference type="AlphaFoldDB" id="A0A2M6XCF7"/>
<name>A0A2M6XCF7_9BACT</name>
<dbReference type="Pfam" id="PF01476">
    <property type="entry name" value="LysM"/>
    <property type="match status" value="1"/>
</dbReference>
<evidence type="ECO:0000313" key="3">
    <source>
        <dbReference type="EMBL" id="PIU03316.1"/>
    </source>
</evidence>
<feature type="transmembrane region" description="Helical" evidence="1">
    <location>
        <begin position="64"/>
        <end position="82"/>
    </location>
</feature>
<feature type="transmembrane region" description="Helical" evidence="1">
    <location>
        <begin position="18"/>
        <end position="43"/>
    </location>
</feature>
<comment type="caution">
    <text evidence="3">The sequence shown here is derived from an EMBL/GenBank/DDBJ whole genome shotgun (WGS) entry which is preliminary data.</text>
</comment>